<dbReference type="Gene3D" id="2.60.40.10">
    <property type="entry name" value="Immunoglobulins"/>
    <property type="match status" value="1"/>
</dbReference>
<sequence length="90" mass="9830">MEKEEESYCLCVNGRKTLSWAVTPKSLDPLSLFVSGHVNFSVSAEALKSELPCGNEIVETPDRGRKDTVIKQLLVEVGGPLSPCGREKPQ</sequence>
<name>A0A8C8S0V0_9SAUR</name>
<evidence type="ECO:0000313" key="1">
    <source>
        <dbReference type="Ensembl" id="ENSPCEP00000012504.1"/>
    </source>
</evidence>
<dbReference type="AlphaFoldDB" id="A0A8C8S0V0"/>
<dbReference type="Proteomes" id="UP000694393">
    <property type="component" value="Unplaced"/>
</dbReference>
<reference evidence="1" key="2">
    <citation type="submission" date="2025-09" db="UniProtKB">
        <authorList>
            <consortium name="Ensembl"/>
        </authorList>
    </citation>
    <scope>IDENTIFICATION</scope>
</reference>
<dbReference type="InterPro" id="IPR014756">
    <property type="entry name" value="Ig_E-set"/>
</dbReference>
<accession>A0A8C8S0V0</accession>
<evidence type="ECO:0000313" key="2">
    <source>
        <dbReference type="Proteomes" id="UP000694393"/>
    </source>
</evidence>
<organism evidence="1 2">
    <name type="scientific">Pelusios castaneus</name>
    <name type="common">West African mud turtle</name>
    <dbReference type="NCBI Taxonomy" id="367368"/>
    <lineage>
        <taxon>Eukaryota</taxon>
        <taxon>Metazoa</taxon>
        <taxon>Chordata</taxon>
        <taxon>Craniata</taxon>
        <taxon>Vertebrata</taxon>
        <taxon>Euteleostomi</taxon>
        <taxon>Archelosauria</taxon>
        <taxon>Testudinata</taxon>
        <taxon>Testudines</taxon>
        <taxon>Pleurodira</taxon>
        <taxon>Pelomedusidae</taxon>
        <taxon>Pelusios</taxon>
    </lineage>
</organism>
<protein>
    <submittedName>
        <fullName evidence="1">Uncharacterized protein</fullName>
    </submittedName>
</protein>
<reference evidence="1" key="1">
    <citation type="submission" date="2025-08" db="UniProtKB">
        <authorList>
            <consortium name="Ensembl"/>
        </authorList>
    </citation>
    <scope>IDENTIFICATION</scope>
</reference>
<dbReference type="SUPFAM" id="SSF81296">
    <property type="entry name" value="E set domains"/>
    <property type="match status" value="1"/>
</dbReference>
<keyword evidence="2" id="KW-1185">Reference proteome</keyword>
<proteinExistence type="predicted"/>
<dbReference type="Ensembl" id="ENSPCET00000012945.1">
    <property type="protein sequence ID" value="ENSPCEP00000012504.1"/>
    <property type="gene ID" value="ENSPCEG00000009938.1"/>
</dbReference>
<dbReference type="InterPro" id="IPR013783">
    <property type="entry name" value="Ig-like_fold"/>
</dbReference>